<protein>
    <recommendedName>
        <fullName evidence="6">Chromatin assembly factor 1 subunit A dimerization domain-containing protein</fullName>
    </recommendedName>
</protein>
<sequence length="170" mass="19971">LDQFINNTQSSVKTYLQLLKNQEIVPQKTGRILRKNPQPAEDVEIIHDSEALKKVFHQVKLLQFHTDYRPPYYGTWRKQPKLFPRNPWKKDESLFDYEVDSDDEWEEEEPGESLSCSDGEEEKGEEVDEDEDDGWMVPHGYLSEDEGCNEDDEITPEKLKLQQLAKAKAW</sequence>
<dbReference type="InterPro" id="IPR022043">
    <property type="entry name" value="CAF1A_DD"/>
</dbReference>
<keyword evidence="2" id="KW-0227">DNA damage</keyword>
<feature type="compositionally biased region" description="Acidic residues" evidence="5">
    <location>
        <begin position="143"/>
        <end position="154"/>
    </location>
</feature>
<evidence type="ECO:0000256" key="1">
    <source>
        <dbReference type="ARBA" id="ARBA00004123"/>
    </source>
</evidence>
<feature type="domain" description="Chromatin assembly factor 1 subunit A dimerization" evidence="6">
    <location>
        <begin position="60"/>
        <end position="130"/>
    </location>
</feature>
<reference evidence="7 8" key="1">
    <citation type="submission" date="2024-04" db="EMBL/GenBank/DDBJ databases">
        <authorList>
            <consortium name="Genoscope - CEA"/>
            <person name="William W."/>
        </authorList>
    </citation>
    <scope>NUCLEOTIDE SEQUENCE [LARGE SCALE GENOMIC DNA]</scope>
</reference>
<proteinExistence type="predicted"/>
<accession>A0AAV2HP78</accession>
<feature type="compositionally biased region" description="Acidic residues" evidence="5">
    <location>
        <begin position="118"/>
        <end position="134"/>
    </location>
</feature>
<evidence type="ECO:0000256" key="3">
    <source>
        <dbReference type="ARBA" id="ARBA00023204"/>
    </source>
</evidence>
<evidence type="ECO:0000259" key="6">
    <source>
        <dbReference type="Pfam" id="PF12253"/>
    </source>
</evidence>
<evidence type="ECO:0000313" key="7">
    <source>
        <dbReference type="EMBL" id="CAL1535850.1"/>
    </source>
</evidence>
<dbReference type="Pfam" id="PF12253">
    <property type="entry name" value="CAF1A_dimeriz"/>
    <property type="match status" value="1"/>
</dbReference>
<dbReference type="GO" id="GO:0006281">
    <property type="term" value="P:DNA repair"/>
    <property type="evidence" value="ECO:0007669"/>
    <property type="project" value="UniProtKB-KW"/>
</dbReference>
<gene>
    <name evidence="7" type="ORF">GSLYS_00009810001</name>
</gene>
<dbReference type="GO" id="GO:0033186">
    <property type="term" value="C:CAF-1 complex"/>
    <property type="evidence" value="ECO:0007669"/>
    <property type="project" value="TreeGrafter"/>
</dbReference>
<dbReference type="GO" id="GO:0006334">
    <property type="term" value="P:nucleosome assembly"/>
    <property type="evidence" value="ECO:0007669"/>
    <property type="project" value="TreeGrafter"/>
</dbReference>
<keyword evidence="4" id="KW-0539">Nucleus</keyword>
<feature type="region of interest" description="Disordered" evidence="5">
    <location>
        <begin position="99"/>
        <end position="155"/>
    </location>
</feature>
<evidence type="ECO:0000256" key="4">
    <source>
        <dbReference type="ARBA" id="ARBA00023242"/>
    </source>
</evidence>
<evidence type="ECO:0000313" key="8">
    <source>
        <dbReference type="Proteomes" id="UP001497497"/>
    </source>
</evidence>
<dbReference type="GO" id="GO:0005634">
    <property type="term" value="C:nucleus"/>
    <property type="evidence" value="ECO:0007669"/>
    <property type="project" value="UniProtKB-SubCell"/>
</dbReference>
<dbReference type="PANTHER" id="PTHR15272:SF0">
    <property type="entry name" value="CHROMATIN ASSEMBLY FACTOR 1 SUBUNIT A"/>
    <property type="match status" value="1"/>
</dbReference>
<dbReference type="PANTHER" id="PTHR15272">
    <property type="entry name" value="CHROMATIN ASSEMBLY FACTOR 1 SUBUNIT A CAF-1 SUBUNIT A"/>
    <property type="match status" value="1"/>
</dbReference>
<keyword evidence="3" id="KW-0234">DNA repair</keyword>
<dbReference type="Proteomes" id="UP001497497">
    <property type="component" value="Unassembled WGS sequence"/>
</dbReference>
<keyword evidence="8" id="KW-1185">Reference proteome</keyword>
<feature type="non-terminal residue" evidence="7">
    <location>
        <position position="170"/>
    </location>
</feature>
<comment type="caution">
    <text evidence="7">The sequence shown here is derived from an EMBL/GenBank/DDBJ whole genome shotgun (WGS) entry which is preliminary data.</text>
</comment>
<dbReference type="AlphaFoldDB" id="A0AAV2HP78"/>
<organism evidence="7 8">
    <name type="scientific">Lymnaea stagnalis</name>
    <name type="common">Great pond snail</name>
    <name type="synonym">Helix stagnalis</name>
    <dbReference type="NCBI Taxonomy" id="6523"/>
    <lineage>
        <taxon>Eukaryota</taxon>
        <taxon>Metazoa</taxon>
        <taxon>Spiralia</taxon>
        <taxon>Lophotrochozoa</taxon>
        <taxon>Mollusca</taxon>
        <taxon>Gastropoda</taxon>
        <taxon>Heterobranchia</taxon>
        <taxon>Euthyneura</taxon>
        <taxon>Panpulmonata</taxon>
        <taxon>Hygrophila</taxon>
        <taxon>Lymnaeoidea</taxon>
        <taxon>Lymnaeidae</taxon>
        <taxon>Lymnaea</taxon>
    </lineage>
</organism>
<feature type="compositionally biased region" description="Acidic residues" evidence="5">
    <location>
        <begin position="99"/>
        <end position="111"/>
    </location>
</feature>
<dbReference type="EMBL" id="CAXITT010000212">
    <property type="protein sequence ID" value="CAL1535850.1"/>
    <property type="molecule type" value="Genomic_DNA"/>
</dbReference>
<evidence type="ECO:0000256" key="2">
    <source>
        <dbReference type="ARBA" id="ARBA00022763"/>
    </source>
</evidence>
<evidence type="ECO:0000256" key="5">
    <source>
        <dbReference type="SAM" id="MobiDB-lite"/>
    </source>
</evidence>
<comment type="subcellular location">
    <subcellularLocation>
        <location evidence="1">Nucleus</location>
    </subcellularLocation>
</comment>
<name>A0AAV2HP78_LYMST</name>
<feature type="non-terminal residue" evidence="7">
    <location>
        <position position="1"/>
    </location>
</feature>